<evidence type="ECO:0000313" key="5">
    <source>
        <dbReference type="Proteomes" id="UP000603865"/>
    </source>
</evidence>
<evidence type="ECO:0000313" key="4">
    <source>
        <dbReference type="EMBL" id="GGQ95483.1"/>
    </source>
</evidence>
<evidence type="ECO:0000256" key="1">
    <source>
        <dbReference type="ARBA" id="ARBA00022801"/>
    </source>
</evidence>
<proteinExistence type="predicted"/>
<dbReference type="InterPro" id="IPR013780">
    <property type="entry name" value="Glyco_hydro_b"/>
</dbReference>
<dbReference type="GO" id="GO:0005975">
    <property type="term" value="P:carbohydrate metabolic process"/>
    <property type="evidence" value="ECO:0007669"/>
    <property type="project" value="InterPro"/>
</dbReference>
<name>A0A918F044_9DEIO</name>
<dbReference type="PANTHER" id="PTHR10357:SF210">
    <property type="entry name" value="MALTODEXTRIN GLUCOSIDASE"/>
    <property type="match status" value="1"/>
</dbReference>
<dbReference type="InterPro" id="IPR006047">
    <property type="entry name" value="GH13_cat_dom"/>
</dbReference>
<dbReference type="InterPro" id="IPR017853">
    <property type="entry name" value="GH"/>
</dbReference>
<reference evidence="4" key="2">
    <citation type="submission" date="2020-09" db="EMBL/GenBank/DDBJ databases">
        <authorList>
            <person name="Sun Q."/>
            <person name="Ohkuma M."/>
        </authorList>
    </citation>
    <scope>NUCLEOTIDE SEQUENCE</scope>
    <source>
        <strain evidence="4">JCM 31311</strain>
    </source>
</reference>
<keyword evidence="5" id="KW-1185">Reference proteome</keyword>
<organism evidence="4 5">
    <name type="scientific">Deinococcus ruber</name>
    <dbReference type="NCBI Taxonomy" id="1848197"/>
    <lineage>
        <taxon>Bacteria</taxon>
        <taxon>Thermotogati</taxon>
        <taxon>Deinococcota</taxon>
        <taxon>Deinococci</taxon>
        <taxon>Deinococcales</taxon>
        <taxon>Deinococcaceae</taxon>
        <taxon>Deinococcus</taxon>
    </lineage>
</organism>
<dbReference type="SUPFAM" id="SSF51445">
    <property type="entry name" value="(Trans)glycosidases"/>
    <property type="match status" value="1"/>
</dbReference>
<dbReference type="SMART" id="SM00642">
    <property type="entry name" value="Aamy"/>
    <property type="match status" value="1"/>
</dbReference>
<evidence type="ECO:0000259" key="3">
    <source>
        <dbReference type="SMART" id="SM00642"/>
    </source>
</evidence>
<keyword evidence="2" id="KW-0326">Glycosidase</keyword>
<dbReference type="AlphaFoldDB" id="A0A918F044"/>
<keyword evidence="1" id="KW-0378">Hydrolase</keyword>
<dbReference type="Pfam" id="PF00128">
    <property type="entry name" value="Alpha-amylase"/>
    <property type="match status" value="1"/>
</dbReference>
<comment type="caution">
    <text evidence="4">The sequence shown here is derived from an EMBL/GenBank/DDBJ whole genome shotgun (WGS) entry which is preliminary data.</text>
</comment>
<evidence type="ECO:0000256" key="2">
    <source>
        <dbReference type="ARBA" id="ARBA00023295"/>
    </source>
</evidence>
<dbReference type="CDD" id="cd11338">
    <property type="entry name" value="AmyAc_CMD"/>
    <property type="match status" value="1"/>
</dbReference>
<reference evidence="4" key="1">
    <citation type="journal article" date="2014" name="Int. J. Syst. Evol. Microbiol.">
        <title>Complete genome sequence of Corynebacterium casei LMG S-19264T (=DSM 44701T), isolated from a smear-ripened cheese.</title>
        <authorList>
            <consortium name="US DOE Joint Genome Institute (JGI-PGF)"/>
            <person name="Walter F."/>
            <person name="Albersmeier A."/>
            <person name="Kalinowski J."/>
            <person name="Ruckert C."/>
        </authorList>
    </citation>
    <scope>NUCLEOTIDE SEQUENCE</scope>
    <source>
        <strain evidence="4">JCM 31311</strain>
    </source>
</reference>
<accession>A0A918F044</accession>
<dbReference type="SUPFAM" id="SSF51011">
    <property type="entry name" value="Glycosyl hydrolase domain"/>
    <property type="match status" value="1"/>
</dbReference>
<dbReference type="Gene3D" id="2.60.40.1180">
    <property type="entry name" value="Golgi alpha-mannosidase II"/>
    <property type="match status" value="1"/>
</dbReference>
<dbReference type="Proteomes" id="UP000603865">
    <property type="component" value="Unassembled WGS sequence"/>
</dbReference>
<gene>
    <name evidence="4" type="ORF">GCM10008957_04930</name>
</gene>
<dbReference type="EMBL" id="BMQL01000001">
    <property type="protein sequence ID" value="GGQ95483.1"/>
    <property type="molecule type" value="Genomic_DNA"/>
</dbReference>
<feature type="domain" description="Glycosyl hydrolase family 13 catalytic" evidence="3">
    <location>
        <begin position="16"/>
        <end position="393"/>
    </location>
</feature>
<dbReference type="RefSeq" id="WP_189087879.1">
    <property type="nucleotide sequence ID" value="NZ_BMQL01000001.1"/>
</dbReference>
<dbReference type="Gene3D" id="3.20.20.80">
    <property type="entry name" value="Glycosidases"/>
    <property type="match status" value="1"/>
</dbReference>
<sequence length="478" mass="53635">MDIRTPDWVKDAVFYQIFPDRFAQSVRVAKANHLQAWGELPTFHKYQGGDLLGVVERLDHIASLGVNALYFCPVFQSASNHRYHTHDYYQVDPMLGGNDALREVIDAAHARGIRVVLDGVFNHASRGFFQFNDLLEQGQDSAYLDWFHAGPFPLSAYDDSKPANYAAWWGNRALPKFNTDTQAVREFLWKVAEYWMQMGIDGWRLDVPNEIDDDEFWREFRRRVKAINPEAYIVGEIWGDAHRWLEGDQFDAVMNYPFTRPCIAYFGVDSIDNRMNEASGTGHVDPIDTAGFAQRMLQVSQMYAPEIVQAQMNLLDSHDTARFISVVGGDHGAHRLALAFQLTYVGAPCLYYGDEIGLPGGPDPDCRRAFPWNDEASWQQDTLTLIRTLTAARHASKALQRGTFGVLYADHDLLIYSRISGSEAAYVLMNTAQDVQKAPLTGMKPGTFRDVLSGTVLKVTGAGTLDVPARGAVVLVQA</sequence>
<dbReference type="PANTHER" id="PTHR10357">
    <property type="entry name" value="ALPHA-AMYLASE FAMILY MEMBER"/>
    <property type="match status" value="1"/>
</dbReference>
<dbReference type="GO" id="GO:0016798">
    <property type="term" value="F:hydrolase activity, acting on glycosyl bonds"/>
    <property type="evidence" value="ECO:0007669"/>
    <property type="project" value="UniProtKB-KW"/>
</dbReference>
<protein>
    <submittedName>
        <fullName evidence="4">Alpha-amylase</fullName>
    </submittedName>
</protein>